<organism evidence="1 2">
    <name type="scientific">Gloeomargarita lithophora Alchichica-D10</name>
    <dbReference type="NCBI Taxonomy" id="1188229"/>
    <lineage>
        <taxon>Bacteria</taxon>
        <taxon>Bacillati</taxon>
        <taxon>Cyanobacteriota</taxon>
        <taxon>Cyanophyceae</taxon>
        <taxon>Gloeomargaritales</taxon>
        <taxon>Gloeomargaritaceae</taxon>
        <taxon>Gloeomargarita</taxon>
    </lineage>
</organism>
<dbReference type="RefSeq" id="WP_071455630.1">
    <property type="nucleotide sequence ID" value="NZ_CP017675.1"/>
</dbReference>
<dbReference type="KEGG" id="glt:GlitD10_2977"/>
<dbReference type="STRING" id="1188229.GlitD10_2977"/>
<dbReference type="Proteomes" id="UP000180235">
    <property type="component" value="Chromosome"/>
</dbReference>
<evidence type="ECO:0000313" key="2">
    <source>
        <dbReference type="Proteomes" id="UP000180235"/>
    </source>
</evidence>
<evidence type="ECO:0000313" key="1">
    <source>
        <dbReference type="EMBL" id="APB35322.1"/>
    </source>
</evidence>
<protein>
    <submittedName>
        <fullName evidence="1">Uncharacterized protein</fullName>
    </submittedName>
</protein>
<keyword evidence="2" id="KW-1185">Reference proteome</keyword>
<proteinExistence type="predicted"/>
<reference evidence="1 2" key="1">
    <citation type="submission" date="2016-10" db="EMBL/GenBank/DDBJ databases">
        <title>Description of Gloeomargarita lithophora gen. nov., sp. nov., a thylakoid-bearing basal-branching cyanobacterium with intracellular carbonates, and proposal for Gloeomargaritales ord. nov.</title>
        <authorList>
            <person name="Moreira D."/>
            <person name="Tavera R."/>
            <person name="Benzerara K."/>
            <person name="Skouri-Panet F."/>
            <person name="Couradeau E."/>
            <person name="Gerard E."/>
            <person name="Loussert C."/>
            <person name="Novelo E."/>
            <person name="Zivanovic Y."/>
            <person name="Lopez-Garcia P."/>
        </authorList>
    </citation>
    <scope>NUCLEOTIDE SEQUENCE [LARGE SCALE GENOMIC DNA]</scope>
    <source>
        <strain evidence="1 2">D10</strain>
    </source>
</reference>
<gene>
    <name evidence="1" type="ORF">GlitD10_2977</name>
</gene>
<dbReference type="OrthoDB" id="452859at2"/>
<name>A0A1J0AHA1_9CYAN</name>
<dbReference type="AlphaFoldDB" id="A0A1J0AHA1"/>
<dbReference type="EMBL" id="CP017675">
    <property type="protein sequence ID" value="APB35322.1"/>
    <property type="molecule type" value="Genomic_DNA"/>
</dbReference>
<accession>A0A1J0AHA1</accession>
<sequence length="254" mass="29179">MAWQFLLQRQDAPRGYCWLQGNQPLLPGMYRLWGRTTHLQGKTTPVEWLWPTVSGRQRCRQQEVAINRQGLALLMPWTWWPAGTWQVRCREEQPNRTWKSWSDGLSLRVTATPEPPQIAALHWQYHCRFPWHQTLQVKGWITGGQELSLCILDPLQPAMVLHIQQPLPAAGSEPVPFCCDVAIPQYLYQRVLLAVVQVLGTQLRQELLLVNPLVTPRLTPKLTVESRSLADLAQQAQAILTQRQFILPPRLVAP</sequence>